<evidence type="ECO:0000313" key="3">
    <source>
        <dbReference type="EMBL" id="KAL0380052.1"/>
    </source>
</evidence>
<evidence type="ECO:0000259" key="2">
    <source>
        <dbReference type="Pfam" id="PF05678"/>
    </source>
</evidence>
<dbReference type="PANTHER" id="PTHR33624:SF31">
    <property type="entry name" value="SIGMA FACTOR BINDING PROTEIN 1, CHLOROPLASTIC-LIKE"/>
    <property type="match status" value="1"/>
</dbReference>
<dbReference type="AlphaFoldDB" id="A0AAW2RIL5"/>
<accession>A0AAW2RIL5</accession>
<protein>
    <recommendedName>
        <fullName evidence="2">VQ domain-containing protein</fullName>
    </recommendedName>
</protein>
<feature type="domain" description="VQ" evidence="2">
    <location>
        <begin position="31"/>
        <end position="57"/>
    </location>
</feature>
<evidence type="ECO:0000256" key="1">
    <source>
        <dbReference type="SAM" id="MobiDB-lite"/>
    </source>
</evidence>
<dbReference type="PANTHER" id="PTHR33624">
    <property type="entry name" value="SIGMA FACTOR BINDING PROTEIN 1, CHLOROPLASTIC"/>
    <property type="match status" value="1"/>
</dbReference>
<dbReference type="Pfam" id="PF05678">
    <property type="entry name" value="VQ"/>
    <property type="match status" value="1"/>
</dbReference>
<reference evidence="3" key="2">
    <citation type="journal article" date="2024" name="Plant">
        <title>Genomic evolution and insights into agronomic trait innovations of Sesamum species.</title>
        <authorList>
            <person name="Miao H."/>
            <person name="Wang L."/>
            <person name="Qu L."/>
            <person name="Liu H."/>
            <person name="Sun Y."/>
            <person name="Le M."/>
            <person name="Wang Q."/>
            <person name="Wei S."/>
            <person name="Zheng Y."/>
            <person name="Lin W."/>
            <person name="Duan Y."/>
            <person name="Cao H."/>
            <person name="Xiong S."/>
            <person name="Wang X."/>
            <person name="Wei L."/>
            <person name="Li C."/>
            <person name="Ma Q."/>
            <person name="Ju M."/>
            <person name="Zhao R."/>
            <person name="Li G."/>
            <person name="Mu C."/>
            <person name="Tian Q."/>
            <person name="Mei H."/>
            <person name="Zhang T."/>
            <person name="Gao T."/>
            <person name="Zhang H."/>
        </authorList>
    </citation>
    <scope>NUCLEOTIDE SEQUENCE</scope>
    <source>
        <strain evidence="3">G01</strain>
    </source>
</reference>
<feature type="compositionally biased region" description="Polar residues" evidence="1">
    <location>
        <begin position="85"/>
        <end position="95"/>
    </location>
</feature>
<feature type="region of interest" description="Disordered" evidence="1">
    <location>
        <begin position="82"/>
        <end position="103"/>
    </location>
</feature>
<sequence>MDIDHQIVQKLVKGHKKGKPKSKDSLKVTYISSPMKVKTSACRFRSLVQQLTGKNSDISRYVESNYWADGFHEMGRDDVGDVTTDRQTLSSVSLEDTTPTTSTTSDSFLGSVGNVFMSCPMEEQQFAGIFSSVLFSKSDDQLDVLGSYDELL</sequence>
<gene>
    <name evidence="3" type="ORF">Sangu_0069500</name>
</gene>
<organism evidence="3">
    <name type="scientific">Sesamum angustifolium</name>
    <dbReference type="NCBI Taxonomy" id="2727405"/>
    <lineage>
        <taxon>Eukaryota</taxon>
        <taxon>Viridiplantae</taxon>
        <taxon>Streptophyta</taxon>
        <taxon>Embryophyta</taxon>
        <taxon>Tracheophyta</taxon>
        <taxon>Spermatophyta</taxon>
        <taxon>Magnoliopsida</taxon>
        <taxon>eudicotyledons</taxon>
        <taxon>Gunneridae</taxon>
        <taxon>Pentapetalae</taxon>
        <taxon>asterids</taxon>
        <taxon>lamiids</taxon>
        <taxon>Lamiales</taxon>
        <taxon>Pedaliaceae</taxon>
        <taxon>Sesamum</taxon>
    </lineage>
</organism>
<name>A0AAW2RIL5_9LAMI</name>
<dbReference type="InterPro" id="IPR008889">
    <property type="entry name" value="VQ"/>
</dbReference>
<proteinExistence type="predicted"/>
<comment type="caution">
    <text evidence="3">The sequence shown here is derived from an EMBL/GenBank/DDBJ whole genome shotgun (WGS) entry which is preliminary data.</text>
</comment>
<dbReference type="InterPro" id="IPR039335">
    <property type="entry name" value="SIB1/2"/>
</dbReference>
<reference evidence="3" key="1">
    <citation type="submission" date="2020-06" db="EMBL/GenBank/DDBJ databases">
        <authorList>
            <person name="Li T."/>
            <person name="Hu X."/>
            <person name="Zhang T."/>
            <person name="Song X."/>
            <person name="Zhang H."/>
            <person name="Dai N."/>
            <person name="Sheng W."/>
            <person name="Hou X."/>
            <person name="Wei L."/>
        </authorList>
    </citation>
    <scope>NUCLEOTIDE SEQUENCE</scope>
    <source>
        <strain evidence="3">G01</strain>
        <tissue evidence="3">Leaf</tissue>
    </source>
</reference>
<dbReference type="EMBL" id="JACGWK010000001">
    <property type="protein sequence ID" value="KAL0380052.1"/>
    <property type="molecule type" value="Genomic_DNA"/>
</dbReference>